<organism evidence="11 12">
    <name type="scientific">Meloidogyne graminicola</name>
    <dbReference type="NCBI Taxonomy" id="189291"/>
    <lineage>
        <taxon>Eukaryota</taxon>
        <taxon>Metazoa</taxon>
        <taxon>Ecdysozoa</taxon>
        <taxon>Nematoda</taxon>
        <taxon>Chromadorea</taxon>
        <taxon>Rhabditida</taxon>
        <taxon>Tylenchina</taxon>
        <taxon>Tylenchomorpha</taxon>
        <taxon>Tylenchoidea</taxon>
        <taxon>Meloidogynidae</taxon>
        <taxon>Meloidogyninae</taxon>
        <taxon>Meloidogyne</taxon>
    </lineage>
</organism>
<dbReference type="GO" id="GO:0009888">
    <property type="term" value="P:tissue development"/>
    <property type="evidence" value="ECO:0007669"/>
    <property type="project" value="UniProtKB-ARBA"/>
</dbReference>
<feature type="domain" description="GATA-type" evidence="10">
    <location>
        <begin position="60"/>
        <end position="113"/>
    </location>
</feature>
<evidence type="ECO:0000256" key="2">
    <source>
        <dbReference type="ARBA" id="ARBA00022723"/>
    </source>
</evidence>
<dbReference type="GO" id="GO:0045165">
    <property type="term" value="P:cell fate commitment"/>
    <property type="evidence" value="ECO:0007669"/>
    <property type="project" value="TreeGrafter"/>
</dbReference>
<comment type="caution">
    <text evidence="11">The sequence shown here is derived from an EMBL/GenBank/DDBJ whole genome shotgun (WGS) entry which is preliminary data.</text>
</comment>
<keyword evidence="2" id="KW-0479">Metal-binding</keyword>
<dbReference type="FunFam" id="3.30.50.10:FF:000032">
    <property type="entry name" value="Transcription factor GATA-3"/>
    <property type="match status" value="1"/>
</dbReference>
<dbReference type="InterPro" id="IPR000679">
    <property type="entry name" value="Znf_GATA"/>
</dbReference>
<evidence type="ECO:0000313" key="11">
    <source>
        <dbReference type="EMBL" id="KAF7635560.1"/>
    </source>
</evidence>
<dbReference type="SUPFAM" id="SSF57716">
    <property type="entry name" value="Glucocorticoid receptor-like (DNA-binding domain)"/>
    <property type="match status" value="2"/>
</dbReference>
<keyword evidence="8" id="KW-0539">Nucleus</keyword>
<dbReference type="GO" id="GO:0000981">
    <property type="term" value="F:DNA-binding transcription factor activity, RNA polymerase II-specific"/>
    <property type="evidence" value="ECO:0007669"/>
    <property type="project" value="TreeGrafter"/>
</dbReference>
<evidence type="ECO:0000256" key="9">
    <source>
        <dbReference type="PROSITE-ProRule" id="PRU00094"/>
    </source>
</evidence>
<dbReference type="GO" id="GO:0005634">
    <property type="term" value="C:nucleus"/>
    <property type="evidence" value="ECO:0007669"/>
    <property type="project" value="UniProtKB-SubCell"/>
</dbReference>
<reference evidence="11" key="1">
    <citation type="journal article" date="2020" name="Ecol. Evol.">
        <title>Genome structure and content of the rice root-knot nematode (Meloidogyne graminicola).</title>
        <authorList>
            <person name="Phan N.T."/>
            <person name="Danchin E.G.J."/>
            <person name="Klopp C."/>
            <person name="Perfus-Barbeoch L."/>
            <person name="Kozlowski D.K."/>
            <person name="Koutsovoulos G.D."/>
            <person name="Lopez-Roques C."/>
            <person name="Bouchez O."/>
            <person name="Zahm M."/>
            <person name="Besnard G."/>
            <person name="Bellafiore S."/>
        </authorList>
    </citation>
    <scope>NUCLEOTIDE SEQUENCE</scope>
    <source>
        <strain evidence="11">VN-18</strain>
    </source>
</reference>
<dbReference type="PROSITE" id="PS00344">
    <property type="entry name" value="GATA_ZN_FINGER_1"/>
    <property type="match status" value="1"/>
</dbReference>
<protein>
    <recommendedName>
        <fullName evidence="10">GATA-type domain-containing protein</fullName>
    </recommendedName>
</protein>
<dbReference type="EMBL" id="JABEBT010000040">
    <property type="protein sequence ID" value="KAF7635560.1"/>
    <property type="molecule type" value="Genomic_DNA"/>
</dbReference>
<dbReference type="PANTHER" id="PTHR10071">
    <property type="entry name" value="TRANSCRIPTION FACTOR GATA FAMILY MEMBER"/>
    <property type="match status" value="1"/>
</dbReference>
<keyword evidence="5" id="KW-0805">Transcription regulation</keyword>
<gene>
    <name evidence="11" type="ORF">Mgra_00004947</name>
</gene>
<dbReference type="Pfam" id="PF00320">
    <property type="entry name" value="GATA"/>
    <property type="match status" value="2"/>
</dbReference>
<keyword evidence="6" id="KW-0238">DNA-binding</keyword>
<evidence type="ECO:0000256" key="7">
    <source>
        <dbReference type="ARBA" id="ARBA00023163"/>
    </source>
</evidence>
<sequence>MSQNDLENRQCVNCAVTQTPLWRRDSQGHYLCNACGLYQRMNSGQQRPLEKPKKRQTTQKRTGVICSNCRTSVTTLWRRNQRQEPVCNACGLYYKLHSQPRPINMKKDQIQQRNRKLGIKSKKMIAMQQQNINNSNEIILNETKCELSDSEFSSNSVRTFFYF</sequence>
<dbReference type="AlphaFoldDB" id="A0A8S9ZQ80"/>
<dbReference type="InterPro" id="IPR013088">
    <property type="entry name" value="Znf_NHR/GATA"/>
</dbReference>
<keyword evidence="3 9" id="KW-0863">Zinc-finger</keyword>
<keyword evidence="7" id="KW-0804">Transcription</keyword>
<evidence type="ECO:0000256" key="1">
    <source>
        <dbReference type="ARBA" id="ARBA00004123"/>
    </source>
</evidence>
<dbReference type="GO" id="GO:0045944">
    <property type="term" value="P:positive regulation of transcription by RNA polymerase II"/>
    <property type="evidence" value="ECO:0007669"/>
    <property type="project" value="TreeGrafter"/>
</dbReference>
<evidence type="ECO:0000313" key="12">
    <source>
        <dbReference type="Proteomes" id="UP000605970"/>
    </source>
</evidence>
<feature type="domain" description="GATA-type" evidence="10">
    <location>
        <begin position="5"/>
        <end position="61"/>
    </location>
</feature>
<dbReference type="Gene3D" id="3.30.50.10">
    <property type="entry name" value="Erythroid Transcription Factor GATA-1, subunit A"/>
    <property type="match status" value="2"/>
</dbReference>
<comment type="subcellular location">
    <subcellularLocation>
        <location evidence="1">Nucleus</location>
    </subcellularLocation>
</comment>
<dbReference type="GO" id="GO:0000122">
    <property type="term" value="P:negative regulation of transcription by RNA polymerase II"/>
    <property type="evidence" value="ECO:0007669"/>
    <property type="project" value="TreeGrafter"/>
</dbReference>
<accession>A0A8S9ZQ80</accession>
<dbReference type="PANTHER" id="PTHR10071:SF281">
    <property type="entry name" value="BOX A-BINDING FACTOR-RELATED"/>
    <property type="match status" value="1"/>
</dbReference>
<dbReference type="PROSITE" id="PS50114">
    <property type="entry name" value="GATA_ZN_FINGER_2"/>
    <property type="match status" value="2"/>
</dbReference>
<evidence type="ECO:0000256" key="5">
    <source>
        <dbReference type="ARBA" id="ARBA00023015"/>
    </source>
</evidence>
<evidence type="ECO:0000256" key="6">
    <source>
        <dbReference type="ARBA" id="ARBA00023125"/>
    </source>
</evidence>
<dbReference type="OrthoDB" id="515401at2759"/>
<name>A0A8S9ZQ80_9BILA</name>
<dbReference type="GO" id="GO:0000978">
    <property type="term" value="F:RNA polymerase II cis-regulatory region sequence-specific DNA binding"/>
    <property type="evidence" value="ECO:0007669"/>
    <property type="project" value="TreeGrafter"/>
</dbReference>
<proteinExistence type="predicted"/>
<evidence type="ECO:0000259" key="10">
    <source>
        <dbReference type="PROSITE" id="PS50114"/>
    </source>
</evidence>
<keyword evidence="12" id="KW-1185">Reference proteome</keyword>
<dbReference type="CDD" id="cd00202">
    <property type="entry name" value="ZnF_GATA"/>
    <property type="match status" value="2"/>
</dbReference>
<dbReference type="InterPro" id="IPR039355">
    <property type="entry name" value="Transcription_factor_GATA"/>
</dbReference>
<dbReference type="SMART" id="SM00401">
    <property type="entry name" value="ZnF_GATA"/>
    <property type="match status" value="2"/>
</dbReference>
<evidence type="ECO:0000256" key="4">
    <source>
        <dbReference type="ARBA" id="ARBA00022833"/>
    </source>
</evidence>
<dbReference type="Proteomes" id="UP000605970">
    <property type="component" value="Unassembled WGS sequence"/>
</dbReference>
<dbReference type="GO" id="GO:0008270">
    <property type="term" value="F:zinc ion binding"/>
    <property type="evidence" value="ECO:0007669"/>
    <property type="project" value="UniProtKB-KW"/>
</dbReference>
<evidence type="ECO:0000256" key="8">
    <source>
        <dbReference type="ARBA" id="ARBA00023242"/>
    </source>
</evidence>
<evidence type="ECO:0000256" key="3">
    <source>
        <dbReference type="ARBA" id="ARBA00022771"/>
    </source>
</evidence>
<dbReference type="PRINTS" id="PR00619">
    <property type="entry name" value="GATAZNFINGER"/>
</dbReference>
<keyword evidence="4" id="KW-0862">Zinc</keyword>